<sequence length="186" mass="20411">MSLATIAGAAAGALAAGMYLDARLLLRNDLRQGNRKIKMALGMRYLAQRARENKLLVYHVLEDRANTPEGDNLCLIFEGREWTYKELFNALQPIGNWLIKDLGIKKGEVVALDGGNTAEYLMIMLALEAIGASPSLLNHNLTGDALTHSVKLSSSRYVITDRDMEHLVSPVEAKLKEDGVETAKST</sequence>
<name>A0ACC2HQC0_9PEZI</name>
<proteinExistence type="predicted"/>
<reference evidence="1" key="1">
    <citation type="submission" date="2022-11" db="EMBL/GenBank/DDBJ databases">
        <title>Genome Sequence of Nemania bipapillata.</title>
        <authorList>
            <person name="Buettner E."/>
        </authorList>
    </citation>
    <scope>NUCLEOTIDE SEQUENCE</scope>
    <source>
        <strain evidence="1">CP14</strain>
    </source>
</reference>
<evidence type="ECO:0000313" key="2">
    <source>
        <dbReference type="Proteomes" id="UP001153334"/>
    </source>
</evidence>
<comment type="caution">
    <text evidence="1">The sequence shown here is derived from an EMBL/GenBank/DDBJ whole genome shotgun (WGS) entry which is preliminary data.</text>
</comment>
<organism evidence="1 2">
    <name type="scientific">Nemania bipapillata</name>
    <dbReference type="NCBI Taxonomy" id="110536"/>
    <lineage>
        <taxon>Eukaryota</taxon>
        <taxon>Fungi</taxon>
        <taxon>Dikarya</taxon>
        <taxon>Ascomycota</taxon>
        <taxon>Pezizomycotina</taxon>
        <taxon>Sordariomycetes</taxon>
        <taxon>Xylariomycetidae</taxon>
        <taxon>Xylariales</taxon>
        <taxon>Xylariaceae</taxon>
        <taxon>Nemania</taxon>
    </lineage>
</organism>
<dbReference type="Proteomes" id="UP001153334">
    <property type="component" value="Unassembled WGS sequence"/>
</dbReference>
<dbReference type="EMBL" id="JAPESX010003556">
    <property type="protein sequence ID" value="KAJ8104731.1"/>
    <property type="molecule type" value="Genomic_DNA"/>
</dbReference>
<evidence type="ECO:0000313" key="1">
    <source>
        <dbReference type="EMBL" id="KAJ8104731.1"/>
    </source>
</evidence>
<protein>
    <submittedName>
        <fullName evidence="1">Uncharacterized protein</fullName>
    </submittedName>
</protein>
<gene>
    <name evidence="1" type="ORF">ONZ43_g7710</name>
</gene>
<accession>A0ACC2HQC0</accession>
<keyword evidence="2" id="KW-1185">Reference proteome</keyword>